<gene>
    <name evidence="1" type="ORF">LCGC14_0752360</name>
</gene>
<name>A0A0F9SNR5_9ZZZZ</name>
<organism evidence="1">
    <name type="scientific">marine sediment metagenome</name>
    <dbReference type="NCBI Taxonomy" id="412755"/>
    <lineage>
        <taxon>unclassified sequences</taxon>
        <taxon>metagenomes</taxon>
        <taxon>ecological metagenomes</taxon>
    </lineage>
</organism>
<comment type="caution">
    <text evidence="1">The sequence shown here is derived from an EMBL/GenBank/DDBJ whole genome shotgun (WGS) entry which is preliminary data.</text>
</comment>
<proteinExistence type="predicted"/>
<evidence type="ECO:0000313" key="1">
    <source>
        <dbReference type="EMBL" id="KKN38541.1"/>
    </source>
</evidence>
<accession>A0A0F9SNR5</accession>
<dbReference type="AlphaFoldDB" id="A0A0F9SNR5"/>
<reference evidence="1" key="1">
    <citation type="journal article" date="2015" name="Nature">
        <title>Complex archaea that bridge the gap between prokaryotes and eukaryotes.</title>
        <authorList>
            <person name="Spang A."/>
            <person name="Saw J.H."/>
            <person name="Jorgensen S.L."/>
            <person name="Zaremba-Niedzwiedzka K."/>
            <person name="Martijn J."/>
            <person name="Lind A.E."/>
            <person name="van Eijk R."/>
            <person name="Schleper C."/>
            <person name="Guy L."/>
            <person name="Ettema T.J."/>
        </authorList>
    </citation>
    <scope>NUCLEOTIDE SEQUENCE</scope>
</reference>
<protein>
    <submittedName>
        <fullName evidence="1">Uncharacterized protein</fullName>
    </submittedName>
</protein>
<sequence>MKIPPLHILIVGEPFAGKSTFCRTMPTPNLVFFFDPVGKDEAYLECGDVQDLDNGQPLKTLQGAPMKRVWSREKEPKLLFQVEYYHDGEWVEDPIKGGFKPTPVAYEQFCKRLINIDQEFDYWNTISLDSYSGAELSAMLREKFKLNPGTKFDLRHWGGGARSELEMAIFARFGMFPMNVVVICHEKVYQNDKTGEIIRQADTYGNLGNTFGRGFSEMYRMVNIPNVGRQLQTQKDAMWNANSKYAPNPCEPSYQAVIASITNQGE</sequence>
<dbReference type="EMBL" id="LAZR01001821">
    <property type="protein sequence ID" value="KKN38541.1"/>
    <property type="molecule type" value="Genomic_DNA"/>
</dbReference>